<keyword evidence="2" id="KW-1185">Reference proteome</keyword>
<evidence type="ECO:0000313" key="2">
    <source>
        <dbReference type="Proteomes" id="UP001148629"/>
    </source>
</evidence>
<comment type="caution">
    <text evidence="1">The sequence shown here is derived from an EMBL/GenBank/DDBJ whole genome shotgun (WGS) entry which is preliminary data.</text>
</comment>
<organism evidence="1 2">
    <name type="scientific">Fusarium decemcellulare</name>
    <dbReference type="NCBI Taxonomy" id="57161"/>
    <lineage>
        <taxon>Eukaryota</taxon>
        <taxon>Fungi</taxon>
        <taxon>Dikarya</taxon>
        <taxon>Ascomycota</taxon>
        <taxon>Pezizomycotina</taxon>
        <taxon>Sordariomycetes</taxon>
        <taxon>Hypocreomycetidae</taxon>
        <taxon>Hypocreales</taxon>
        <taxon>Nectriaceae</taxon>
        <taxon>Fusarium</taxon>
        <taxon>Fusarium decemcellulare species complex</taxon>
    </lineage>
</organism>
<proteinExistence type="predicted"/>
<evidence type="ECO:0000313" key="1">
    <source>
        <dbReference type="EMBL" id="KAJ3517059.1"/>
    </source>
</evidence>
<reference evidence="1" key="1">
    <citation type="submission" date="2022-08" db="EMBL/GenBank/DDBJ databases">
        <title>Genome Sequence of Fusarium decemcellulare.</title>
        <authorList>
            <person name="Buettner E."/>
        </authorList>
    </citation>
    <scope>NUCLEOTIDE SEQUENCE</scope>
    <source>
        <strain evidence="1">Babe19</strain>
    </source>
</reference>
<dbReference type="EMBL" id="JANRMS010003610">
    <property type="protein sequence ID" value="KAJ3517059.1"/>
    <property type="molecule type" value="Genomic_DNA"/>
</dbReference>
<gene>
    <name evidence="1" type="ORF">NM208_g14759</name>
</gene>
<dbReference type="Proteomes" id="UP001148629">
    <property type="component" value="Unassembled WGS sequence"/>
</dbReference>
<protein>
    <submittedName>
        <fullName evidence="1">Uncharacterized protein</fullName>
    </submittedName>
</protein>
<name>A0ACC1RID6_9HYPO</name>
<accession>A0ACC1RID6</accession>
<sequence length="1222" mass="127885">METDTSIPADNDSPALQSGDEEPAADQGETLAVLTPDPDTVTQESETDVETLGMEAKEAGKAISEVEESITLHDASGPSLSPDEVAVQPEQTGTFDSKVEEYRETSSESLQKATTSPLAGDEQQDATKEAQDFILAEAHPEEAELLDPESELEQKPGAEPTQGSLPIGEIPAQHEATHAGAEDKPAMLGLLPALPTTVGASHEPKILDTDFENVLQAPREVETVDRELQQSVTSKPRPNERDLTSVDLPTQAAEIPAVDVESEEIGGEAAKESSEINDDSAADLEQESVASRSPLPEQPPGHVETLDAQEDVAPSQLEELDLSVSPKAASEKADGEIGQQSDVTPEPKRLVVSPEPESPNSEPSEDGSREAIETSEYVKTEPSTIVSMPAHAATEAQESPTSPGSSESFTQAAAEDDIEPKALAVGQPNESTNPYRAASPDPVVKNVRPGDAQEPGILLHESSADPLEATSSEVGIVETAVARETPALGPQTSETQARAYESPDAASGAVVADTEAVTQAAGPPIAVQSPLPKPSDASVLSESSAHEELEDGTTANAQLAPTDGSSLGADDVLRREMDEPDATHEETLLEGSAERSTAVVPEEASDADELASDSEAPSPVVQDLYAGAPGDEREVPKPGKLLDEEPIASAAEVGSLELDPSSAASEPSSPTLKAQEVHGGSQSSNEIPSLPLELPEPDTESSAEQEASGFSDRVAPEVEDSCVSAPASPKSAAEDVQEKASPAGQPPSPLPRSDLPALVPETSPLKPVITTDDRGLSDDDDVSRPSSPESAIKTVQGKRSPQGEPAMIESLLDPTTAEDKLDTLETPSKEAVVKKPDVAAEGSAADSDGPETEQQPVKLANLPAPQEPNEDFDIDSESEIEQGETGPQLPASSPQAFAQTADTDSDSDSPDANSGPRHTEPITTTVAPAISPIDAQPPAEGFRDEPAMATDHVLRGTLSESDDSDDESEYVVLKPSDVAPDGYQDSVVDIGKPSAGFVETTDESKAPEPMLTEGESEDDMPISEQKPLAGHEEKPTSQNLASTVSSVPADESTIKSIENVAVASDEESYIGPSHKPEAPQKLGSDASDSEISENDEPMPDAAAVEVARQESRSLPSVESLQDQRDHGTLSGVKVLDTDGTDALEPAKATEAKLPANQEPEPTAEHELESAQSESPKSAKAVHIPARDKGKAIEITPENPQKPSSLCSPRDQGRTKLYAPISR</sequence>